<protein>
    <submittedName>
        <fullName evidence="2">Uncharacterized protein</fullName>
    </submittedName>
</protein>
<accession>A0A6N4SNT5</accession>
<feature type="signal peptide" evidence="1">
    <location>
        <begin position="1"/>
        <end position="26"/>
    </location>
</feature>
<dbReference type="RefSeq" id="WP_011584048.1">
    <property type="nucleotide sequence ID" value="NC_008255.1"/>
</dbReference>
<evidence type="ECO:0000256" key="1">
    <source>
        <dbReference type="SAM" id="SignalP"/>
    </source>
</evidence>
<organism evidence="2 3">
    <name type="scientific">Cytophaga hutchinsonii (strain ATCC 33406 / DSM 1761 / CIP 103989 / NBRC 15051 / NCIMB 9469 / D465)</name>
    <dbReference type="NCBI Taxonomy" id="269798"/>
    <lineage>
        <taxon>Bacteria</taxon>
        <taxon>Pseudomonadati</taxon>
        <taxon>Bacteroidota</taxon>
        <taxon>Cytophagia</taxon>
        <taxon>Cytophagales</taxon>
        <taxon>Cytophagaceae</taxon>
        <taxon>Cytophaga</taxon>
    </lineage>
</organism>
<proteinExistence type="predicted"/>
<evidence type="ECO:0000313" key="2">
    <source>
        <dbReference type="EMBL" id="ABG57932.1"/>
    </source>
</evidence>
<feature type="chain" id="PRO_5027079600" evidence="1">
    <location>
        <begin position="27"/>
        <end position="158"/>
    </location>
</feature>
<reference evidence="2 3" key="1">
    <citation type="journal article" date="2007" name="Appl. Environ. Microbiol.">
        <title>Genome sequence of the cellulolytic gliding bacterium Cytophaga hutchinsonii.</title>
        <authorList>
            <person name="Xie G."/>
            <person name="Bruce D.C."/>
            <person name="Challacombe J.F."/>
            <person name="Chertkov O."/>
            <person name="Detter J.C."/>
            <person name="Gilna P."/>
            <person name="Han C.S."/>
            <person name="Lucas S."/>
            <person name="Misra M."/>
            <person name="Myers G.L."/>
            <person name="Richardson P."/>
            <person name="Tapia R."/>
            <person name="Thayer N."/>
            <person name="Thompson L.S."/>
            <person name="Brettin T.S."/>
            <person name="Henrissat B."/>
            <person name="Wilson D.B."/>
            <person name="McBride M.J."/>
        </authorList>
    </citation>
    <scope>NUCLEOTIDE SEQUENCE [LARGE SCALE GENOMIC DNA]</scope>
    <source>
        <strain evidence="3">ATCC 33406 / DSM 1761 / CIP 103989 / NBRC 15051 / NCIMB 9469 / D465</strain>
    </source>
</reference>
<dbReference type="Proteomes" id="UP000001822">
    <property type="component" value="Chromosome"/>
</dbReference>
<dbReference type="EMBL" id="CP000383">
    <property type="protein sequence ID" value="ABG57932.1"/>
    <property type="molecule type" value="Genomic_DNA"/>
</dbReference>
<keyword evidence="1" id="KW-0732">Signal</keyword>
<dbReference type="KEGG" id="chu:CHU_0645"/>
<name>A0A6N4SNT5_CYTH3</name>
<gene>
    <name evidence="2" type="ordered locus">CHU_0645</name>
</gene>
<dbReference type="AlphaFoldDB" id="A0A6N4SNT5"/>
<evidence type="ECO:0000313" key="3">
    <source>
        <dbReference type="Proteomes" id="UP000001822"/>
    </source>
</evidence>
<sequence length="158" mass="18342">MKNINIKYLLQVLLISLSTFSNQTFGQNNLDLIGQIGRTQTDIITTMSSLNTFTTYQKSYNSFNDIILEYTTYENNDSINGDIIEKIGFKISHETKKCFVILNMKDIKFLPNLLKTFNDEKNYIKIGNLKYVDSSGLHQYTLLTNQYWVNIEILSLKK</sequence>
<keyword evidence="3" id="KW-1185">Reference proteome</keyword>